<dbReference type="PANTHER" id="PTHR34135:SF2">
    <property type="entry name" value="LYSOZYME"/>
    <property type="match status" value="1"/>
</dbReference>
<dbReference type="PROSITE" id="PS51904">
    <property type="entry name" value="GLYCOSYL_HYDROL_F25_2"/>
    <property type="match status" value="1"/>
</dbReference>
<dbReference type="PATRIC" id="fig|1094466.5.peg.696"/>
<dbReference type="SUPFAM" id="SSF51445">
    <property type="entry name" value="(Trans)glycosidases"/>
    <property type="match status" value="1"/>
</dbReference>
<gene>
    <name evidence="5" type="primary">yegX</name>
    <name evidence="5" type="ordered locus">KQS_03530</name>
</gene>
<keyword evidence="2 5" id="KW-0378">Hydrolase</keyword>
<organism evidence="5 6">
    <name type="scientific">Flavobacterium indicum (strain DSM 17447 / CIP 109464 / GPTSA100-9)</name>
    <dbReference type="NCBI Taxonomy" id="1094466"/>
    <lineage>
        <taxon>Bacteria</taxon>
        <taxon>Pseudomonadati</taxon>
        <taxon>Bacteroidota</taxon>
        <taxon>Flavobacteriia</taxon>
        <taxon>Flavobacteriales</taxon>
        <taxon>Flavobacteriaceae</taxon>
        <taxon>Flavobacterium</taxon>
    </lineage>
</organism>
<dbReference type="OrthoDB" id="9798192at2"/>
<comment type="similarity">
    <text evidence="1">Belongs to the glycosyl hydrolase 25 family.</text>
</comment>
<dbReference type="AlphaFoldDB" id="H8XT95"/>
<dbReference type="EMBL" id="HE774682">
    <property type="protein sequence ID" value="CCG52692.1"/>
    <property type="molecule type" value="Genomic_DNA"/>
</dbReference>
<keyword evidence="4" id="KW-0812">Transmembrane</keyword>
<evidence type="ECO:0000313" key="5">
    <source>
        <dbReference type="EMBL" id="CCG52692.1"/>
    </source>
</evidence>
<dbReference type="Gene3D" id="3.20.20.80">
    <property type="entry name" value="Glycosidases"/>
    <property type="match status" value="1"/>
</dbReference>
<dbReference type="HOGENOM" id="CLU_044973_3_0_10"/>
<sequence>MAASTSKRRYTPKKKKSNAILGPTSMKWIVGLFLALILIIFVYQKKDYVLYYLGFKSNHAQLSEAERKFEDQRIKDVVLAHKGKTFGIDISQYQGEIDWDNLEAKEELFEIKFVIVRATAGSKKRDIKFKENWVSLTKTPYIQGAYHYYRPDENSTEQANNFIATVKLRKGQLPPILDIEKMPKGQSMERLKEGLQNWLTLVEKHYGIKPIIYSPEKYFEDFLQKDFPDYEFWIANYNPWKENIEPNYLLWQFTEKAELHGIDELVDVNVFNGDVEKLKRVCLKK</sequence>
<evidence type="ECO:0000313" key="6">
    <source>
        <dbReference type="Proteomes" id="UP000007599"/>
    </source>
</evidence>
<dbReference type="GO" id="GO:0016052">
    <property type="term" value="P:carbohydrate catabolic process"/>
    <property type="evidence" value="ECO:0007669"/>
    <property type="project" value="TreeGrafter"/>
</dbReference>
<dbReference type="eggNOG" id="COG3757">
    <property type="taxonomic scope" value="Bacteria"/>
</dbReference>
<keyword evidence="4" id="KW-1133">Transmembrane helix</keyword>
<dbReference type="STRING" id="1094466.KQS_03530"/>
<dbReference type="GO" id="GO:0016998">
    <property type="term" value="P:cell wall macromolecule catabolic process"/>
    <property type="evidence" value="ECO:0007669"/>
    <property type="project" value="InterPro"/>
</dbReference>
<name>H8XT95_FLAIG</name>
<dbReference type="Pfam" id="PF01183">
    <property type="entry name" value="Glyco_hydro_25"/>
    <property type="match status" value="1"/>
</dbReference>
<dbReference type="GO" id="GO:0003796">
    <property type="term" value="F:lysozyme activity"/>
    <property type="evidence" value="ECO:0007669"/>
    <property type="project" value="InterPro"/>
</dbReference>
<feature type="transmembrane region" description="Helical" evidence="4">
    <location>
        <begin position="20"/>
        <end position="43"/>
    </location>
</feature>
<accession>H8XT95</accession>
<evidence type="ECO:0000256" key="2">
    <source>
        <dbReference type="ARBA" id="ARBA00022801"/>
    </source>
</evidence>
<keyword evidence="3" id="KW-0326">Glycosidase</keyword>
<keyword evidence="6" id="KW-1185">Reference proteome</keyword>
<dbReference type="RefSeq" id="WP_014387834.1">
    <property type="nucleotide sequence ID" value="NC_017025.1"/>
</dbReference>
<protein>
    <submittedName>
        <fullName evidence="5">Glycoside hydrolase, family 25</fullName>
    </submittedName>
</protein>
<evidence type="ECO:0000256" key="1">
    <source>
        <dbReference type="ARBA" id="ARBA00010646"/>
    </source>
</evidence>
<dbReference type="InterPro" id="IPR002053">
    <property type="entry name" value="Glyco_hydro_25"/>
</dbReference>
<evidence type="ECO:0000256" key="3">
    <source>
        <dbReference type="ARBA" id="ARBA00023295"/>
    </source>
</evidence>
<dbReference type="InterPro" id="IPR017853">
    <property type="entry name" value="GH"/>
</dbReference>
<proteinExistence type="inferred from homology"/>
<dbReference type="KEGG" id="fin:KQS_03530"/>
<dbReference type="PANTHER" id="PTHR34135">
    <property type="entry name" value="LYSOZYME"/>
    <property type="match status" value="1"/>
</dbReference>
<dbReference type="SMART" id="SM00641">
    <property type="entry name" value="Glyco_25"/>
    <property type="match status" value="1"/>
</dbReference>
<dbReference type="Proteomes" id="UP000007599">
    <property type="component" value="Chromosome I"/>
</dbReference>
<evidence type="ECO:0000256" key="4">
    <source>
        <dbReference type="SAM" id="Phobius"/>
    </source>
</evidence>
<reference evidence="5 6" key="1">
    <citation type="journal article" date="2012" name="J. Bacteriol.">
        <title>Complete Genome Sequence of Flavobacterium indicum GPSTA100-9T, Isolated from Warm Spring Water.</title>
        <authorList>
            <person name="Barbier P."/>
            <person name="Houel A."/>
            <person name="Loux V."/>
            <person name="Poulain J."/>
            <person name="Bernardet J.F."/>
            <person name="Touchon M."/>
            <person name="Duchaud E."/>
        </authorList>
    </citation>
    <scope>NUCLEOTIDE SEQUENCE [LARGE SCALE GENOMIC DNA]</scope>
    <source>
        <strain evidence="6">DSM 17447 / CIP 109464 / GPTSA100-9</strain>
    </source>
</reference>
<reference evidence="6" key="2">
    <citation type="submission" date="2012-03" db="EMBL/GenBank/DDBJ databases">
        <title>Complete genome sequence of Flavobacterium indicum GPTSA100-9T, isolated from warm spring water.</title>
        <authorList>
            <person name="Barbier P."/>
            <person name="Houel A."/>
            <person name="Loux V."/>
            <person name="Poulain J."/>
            <person name="Bernardet J.-F."/>
            <person name="Touchon M."/>
            <person name="Duchaud E."/>
        </authorList>
    </citation>
    <scope>NUCLEOTIDE SEQUENCE [LARGE SCALE GENOMIC DNA]</scope>
    <source>
        <strain evidence="6">DSM 17447 / CIP 109464 / GPTSA100-9</strain>
    </source>
</reference>
<keyword evidence="4" id="KW-0472">Membrane</keyword>
<dbReference type="GO" id="GO:0009253">
    <property type="term" value="P:peptidoglycan catabolic process"/>
    <property type="evidence" value="ECO:0007669"/>
    <property type="project" value="InterPro"/>
</dbReference>
<dbReference type="InterPro" id="IPR018077">
    <property type="entry name" value="Glyco_hydro_fam25_subgr"/>
</dbReference>